<keyword evidence="1" id="KW-1133">Transmembrane helix</keyword>
<protein>
    <submittedName>
        <fullName evidence="2">Putative DUF2910 family protein</fullName>
    </submittedName>
</protein>
<feature type="transmembrane region" description="Helical" evidence="1">
    <location>
        <begin position="144"/>
        <end position="166"/>
    </location>
</feature>
<dbReference type="OrthoDB" id="3711197at2"/>
<reference evidence="2 3" key="1">
    <citation type="journal article" date="2015" name="Genome Announc.">
        <title>Complete Genome Sequence of the Type Strain Corynebacterium testudinoris DSM 44614, Recovered from Necrotic Lesions in the Mouth of a Tortoise.</title>
        <authorList>
            <person name="Ruckert C."/>
            <person name="Kriete M."/>
            <person name="Jaenicke S."/>
            <person name="Winkler A."/>
            <person name="Tauch A."/>
        </authorList>
    </citation>
    <scope>NUCLEOTIDE SEQUENCE [LARGE SCALE GENOMIC DNA]</scope>
    <source>
        <strain evidence="2 3">DSM 44614</strain>
    </source>
</reference>
<dbReference type="STRING" id="136857.CTEST_09765"/>
<feature type="transmembrane region" description="Helical" evidence="1">
    <location>
        <begin position="71"/>
        <end position="91"/>
    </location>
</feature>
<feature type="transmembrane region" description="Helical" evidence="1">
    <location>
        <begin position="186"/>
        <end position="208"/>
    </location>
</feature>
<sequence>MVHLFAVLVPMTLAAAVSPMMLSEQLLLLSGKNGRRDAKAYALGSAVVLVVLIALVQTIGASLELPKAPKLSAGMDIALGAGLLGLGVYFLRHKPKPKQHKKHGLSAKDAFGFGVFAMATNFTTMPLVIAAAKDVSSSGVSVVWMILALAFLLAGACLPGWGPLLLSRSKEGQRALEKIAHVFEKYSKPLVVAGLLLGGAIFLSKGLLGVF</sequence>
<reference evidence="3" key="2">
    <citation type="submission" date="2015-05" db="EMBL/GenBank/DDBJ databases">
        <title>Complete genome sequence of Corynebacterium testudinoris DSM 44614, recovered from necrotic lesions in the mouth of a tortoise.</title>
        <authorList>
            <person name="Ruckert C."/>
            <person name="Albersmeier A."/>
            <person name="Winkler A."/>
            <person name="Tauch A."/>
        </authorList>
    </citation>
    <scope>NUCLEOTIDE SEQUENCE [LARGE SCALE GENOMIC DNA]</scope>
    <source>
        <strain evidence="3">DSM 44614</strain>
    </source>
</reference>
<dbReference type="Proteomes" id="UP000035540">
    <property type="component" value="Chromosome"/>
</dbReference>
<keyword evidence="3" id="KW-1185">Reference proteome</keyword>
<proteinExistence type="predicted"/>
<feature type="transmembrane region" description="Helical" evidence="1">
    <location>
        <begin position="6"/>
        <end position="28"/>
    </location>
</feature>
<evidence type="ECO:0000313" key="2">
    <source>
        <dbReference type="EMBL" id="AKK09378.1"/>
    </source>
</evidence>
<dbReference type="EMBL" id="CP011545">
    <property type="protein sequence ID" value="AKK09378.1"/>
    <property type="molecule type" value="Genomic_DNA"/>
</dbReference>
<keyword evidence="1" id="KW-0472">Membrane</keyword>
<dbReference type="InterPro" id="IPR021315">
    <property type="entry name" value="Gap/Sap"/>
</dbReference>
<dbReference type="AlphaFoldDB" id="A0A0G3HBQ1"/>
<organism evidence="2 3">
    <name type="scientific">Corynebacterium testudinoris</name>
    <dbReference type="NCBI Taxonomy" id="136857"/>
    <lineage>
        <taxon>Bacteria</taxon>
        <taxon>Bacillati</taxon>
        <taxon>Actinomycetota</taxon>
        <taxon>Actinomycetes</taxon>
        <taxon>Mycobacteriales</taxon>
        <taxon>Corynebacteriaceae</taxon>
        <taxon>Corynebacterium</taxon>
    </lineage>
</organism>
<name>A0A0G3HBQ1_9CORY</name>
<dbReference type="RefSeq" id="WP_047253563.1">
    <property type="nucleotide sequence ID" value="NZ_CP011545.1"/>
</dbReference>
<evidence type="ECO:0000313" key="3">
    <source>
        <dbReference type="Proteomes" id="UP000035540"/>
    </source>
</evidence>
<dbReference type="Pfam" id="PF11139">
    <property type="entry name" value="SfLAP"/>
    <property type="match status" value="1"/>
</dbReference>
<gene>
    <name evidence="2" type="ORF">CTEST_09765</name>
</gene>
<accession>A0A0G3HBQ1</accession>
<dbReference type="PATRIC" id="fig|136857.5.peg.1938"/>
<feature type="transmembrane region" description="Helical" evidence="1">
    <location>
        <begin position="111"/>
        <end position="132"/>
    </location>
</feature>
<evidence type="ECO:0000256" key="1">
    <source>
        <dbReference type="SAM" id="Phobius"/>
    </source>
</evidence>
<feature type="transmembrane region" description="Helical" evidence="1">
    <location>
        <begin position="40"/>
        <end position="59"/>
    </location>
</feature>
<keyword evidence="1" id="KW-0812">Transmembrane</keyword>
<dbReference type="KEGG" id="cted:CTEST_09765"/>